<reference evidence="2 3" key="1">
    <citation type="journal article" date="2018" name="Mol. Biol. Evol.">
        <title>Analysis of the draft genome of the red seaweed Gracilariopsis chorda provides insights into genome size evolution in Rhodophyta.</title>
        <authorList>
            <person name="Lee J."/>
            <person name="Yang E.C."/>
            <person name="Graf L."/>
            <person name="Yang J.H."/>
            <person name="Qiu H."/>
            <person name="Zel Zion U."/>
            <person name="Chan C.X."/>
            <person name="Stephens T.G."/>
            <person name="Weber A.P.M."/>
            <person name="Boo G.H."/>
            <person name="Boo S.M."/>
            <person name="Kim K.M."/>
            <person name="Shin Y."/>
            <person name="Jung M."/>
            <person name="Lee S.J."/>
            <person name="Yim H.S."/>
            <person name="Lee J.H."/>
            <person name="Bhattacharya D."/>
            <person name="Yoon H.S."/>
        </authorList>
    </citation>
    <scope>NUCLEOTIDE SEQUENCE [LARGE SCALE GENOMIC DNA]</scope>
    <source>
        <strain evidence="2 3">SKKU-2015</strain>
        <tissue evidence="2">Whole body</tissue>
    </source>
</reference>
<organism evidence="2 3">
    <name type="scientific">Gracilariopsis chorda</name>
    <dbReference type="NCBI Taxonomy" id="448386"/>
    <lineage>
        <taxon>Eukaryota</taxon>
        <taxon>Rhodophyta</taxon>
        <taxon>Florideophyceae</taxon>
        <taxon>Rhodymeniophycidae</taxon>
        <taxon>Gracilariales</taxon>
        <taxon>Gracilariaceae</taxon>
        <taxon>Gracilariopsis</taxon>
    </lineage>
</organism>
<keyword evidence="3" id="KW-1185">Reference proteome</keyword>
<gene>
    <name evidence="2" type="ORF">BWQ96_00373</name>
</gene>
<evidence type="ECO:0000313" key="2">
    <source>
        <dbReference type="EMBL" id="PXF49721.1"/>
    </source>
</evidence>
<feature type="region of interest" description="Disordered" evidence="1">
    <location>
        <begin position="1"/>
        <end position="23"/>
    </location>
</feature>
<name>A0A2V3J5M5_9FLOR</name>
<proteinExistence type="predicted"/>
<evidence type="ECO:0000256" key="1">
    <source>
        <dbReference type="SAM" id="MobiDB-lite"/>
    </source>
</evidence>
<sequence length="105" mass="11736">MTFLSPKNPSIPGAGHSISNEDDAAQYETIPYIEPNSFHENVLLLLNSRGDAQSSELAEVKTLKEFGKVSVPGTFQNPAVEVENHCNKEERSFEGEVEQEYLWHS</sequence>
<accession>A0A2V3J5M5</accession>
<dbReference type="AlphaFoldDB" id="A0A2V3J5M5"/>
<evidence type="ECO:0000313" key="3">
    <source>
        <dbReference type="Proteomes" id="UP000247409"/>
    </source>
</evidence>
<comment type="caution">
    <text evidence="2">The sequence shown here is derived from an EMBL/GenBank/DDBJ whole genome shotgun (WGS) entry which is preliminary data.</text>
</comment>
<protein>
    <submittedName>
        <fullName evidence="2">Uncharacterized protein</fullName>
    </submittedName>
</protein>
<dbReference type="Proteomes" id="UP000247409">
    <property type="component" value="Unassembled WGS sequence"/>
</dbReference>
<dbReference type="EMBL" id="NBIV01000002">
    <property type="protein sequence ID" value="PXF49721.1"/>
    <property type="molecule type" value="Genomic_DNA"/>
</dbReference>